<evidence type="ECO:0000313" key="2">
    <source>
        <dbReference type="Proteomes" id="UP000321224"/>
    </source>
</evidence>
<evidence type="ECO:0000313" key="1">
    <source>
        <dbReference type="EMBL" id="GEL72946.1"/>
    </source>
</evidence>
<organism evidence="1 2">
    <name type="scientific">Myxococcus virescens</name>
    <dbReference type="NCBI Taxonomy" id="83456"/>
    <lineage>
        <taxon>Bacteria</taxon>
        <taxon>Pseudomonadati</taxon>
        <taxon>Myxococcota</taxon>
        <taxon>Myxococcia</taxon>
        <taxon>Myxococcales</taxon>
        <taxon>Cystobacterineae</taxon>
        <taxon>Myxococcaceae</taxon>
        <taxon>Myxococcus</taxon>
    </lineage>
</organism>
<comment type="caution">
    <text evidence="1">The sequence shown here is derived from an EMBL/GenBank/DDBJ whole genome shotgun (WGS) entry which is preliminary data.</text>
</comment>
<proteinExistence type="predicted"/>
<dbReference type="Proteomes" id="UP000321224">
    <property type="component" value="Unassembled WGS sequence"/>
</dbReference>
<accession>A0A511HH96</accession>
<protein>
    <submittedName>
        <fullName evidence="1">Uncharacterized protein</fullName>
    </submittedName>
</protein>
<reference evidence="1 2" key="1">
    <citation type="submission" date="2019-07" db="EMBL/GenBank/DDBJ databases">
        <title>Whole genome shotgun sequence of Myxococcus virescens NBRC 100334.</title>
        <authorList>
            <person name="Hosoyama A."/>
            <person name="Uohara A."/>
            <person name="Ohji S."/>
            <person name="Ichikawa N."/>
        </authorList>
    </citation>
    <scope>NUCLEOTIDE SEQUENCE [LARGE SCALE GENOMIC DNA]</scope>
    <source>
        <strain evidence="1 2">NBRC 100334</strain>
    </source>
</reference>
<name>A0A511HH96_9BACT</name>
<sequence>MERMTRTARRRRVVVLSGFLVGLCLGVPGVTWALPPPCGPNDPPAFCDAKMVALLVQAGRGANALRVESGSEVQVRWPDWKGALRLQATRSDSGTYEVSVGLPGKNTPLKRGVLKKKGAALTLVPGKDVPAGYFGAAGHPVKFILDE</sequence>
<gene>
    <name evidence="1" type="ORF">MVI01_47300</name>
</gene>
<dbReference type="AlphaFoldDB" id="A0A511HH96"/>
<dbReference type="EMBL" id="BJVY01000029">
    <property type="protein sequence ID" value="GEL72946.1"/>
    <property type="molecule type" value="Genomic_DNA"/>
</dbReference>